<dbReference type="EMBL" id="BGPR01017270">
    <property type="protein sequence ID" value="GBN75647.1"/>
    <property type="molecule type" value="Genomic_DNA"/>
</dbReference>
<reference evidence="2 3" key="1">
    <citation type="journal article" date="2019" name="Sci. Rep.">
        <title>Orb-weaving spider Araneus ventricosus genome elucidates the spidroin gene catalogue.</title>
        <authorList>
            <person name="Kono N."/>
            <person name="Nakamura H."/>
            <person name="Ohtoshi R."/>
            <person name="Moran D.A.P."/>
            <person name="Shinohara A."/>
            <person name="Yoshida Y."/>
            <person name="Fujiwara M."/>
            <person name="Mori M."/>
            <person name="Tomita M."/>
            <person name="Arakawa K."/>
        </authorList>
    </citation>
    <scope>NUCLEOTIDE SEQUENCE [LARGE SCALE GENOMIC DNA]</scope>
</reference>
<keyword evidence="1" id="KW-0472">Membrane</keyword>
<comment type="caution">
    <text evidence="2">The sequence shown here is derived from an EMBL/GenBank/DDBJ whole genome shotgun (WGS) entry which is preliminary data.</text>
</comment>
<keyword evidence="1" id="KW-1133">Transmembrane helix</keyword>
<gene>
    <name evidence="2" type="ORF">AVEN_26_1</name>
</gene>
<name>A0A4Y2RIM1_ARAVE</name>
<keyword evidence="1" id="KW-0812">Transmembrane</keyword>
<dbReference type="AlphaFoldDB" id="A0A4Y2RIM1"/>
<evidence type="ECO:0000313" key="3">
    <source>
        <dbReference type="Proteomes" id="UP000499080"/>
    </source>
</evidence>
<organism evidence="2 3">
    <name type="scientific">Araneus ventricosus</name>
    <name type="common">Orbweaver spider</name>
    <name type="synonym">Epeira ventricosa</name>
    <dbReference type="NCBI Taxonomy" id="182803"/>
    <lineage>
        <taxon>Eukaryota</taxon>
        <taxon>Metazoa</taxon>
        <taxon>Ecdysozoa</taxon>
        <taxon>Arthropoda</taxon>
        <taxon>Chelicerata</taxon>
        <taxon>Arachnida</taxon>
        <taxon>Araneae</taxon>
        <taxon>Araneomorphae</taxon>
        <taxon>Entelegynae</taxon>
        <taxon>Araneoidea</taxon>
        <taxon>Araneidae</taxon>
        <taxon>Araneus</taxon>
    </lineage>
</organism>
<evidence type="ECO:0000313" key="2">
    <source>
        <dbReference type="EMBL" id="GBN75647.1"/>
    </source>
</evidence>
<feature type="transmembrane region" description="Helical" evidence="1">
    <location>
        <begin position="48"/>
        <end position="70"/>
    </location>
</feature>
<keyword evidence="3" id="KW-1185">Reference proteome</keyword>
<accession>A0A4Y2RIM1</accession>
<protein>
    <submittedName>
        <fullName evidence="2">Uncharacterized protein</fullName>
    </submittedName>
</protein>
<sequence>MEASSGVNWPSFVVQLCHEVFLKALVRRNHTVLVVTTKQDLLKTLKSIIVTNLYLGITLAFIIIFFVFFWRMSDFCDNFLILKQACIFHVTLQPICDFFDPTVFKTWQHAKNV</sequence>
<dbReference type="Proteomes" id="UP000499080">
    <property type="component" value="Unassembled WGS sequence"/>
</dbReference>
<proteinExistence type="predicted"/>
<evidence type="ECO:0000256" key="1">
    <source>
        <dbReference type="SAM" id="Phobius"/>
    </source>
</evidence>